<keyword evidence="1" id="KW-0808">Transferase</keyword>
<evidence type="ECO:0000256" key="2">
    <source>
        <dbReference type="ARBA" id="ARBA00023315"/>
    </source>
</evidence>
<dbReference type="CDD" id="cd04301">
    <property type="entry name" value="NAT_SF"/>
    <property type="match status" value="1"/>
</dbReference>
<evidence type="ECO:0000256" key="3">
    <source>
        <dbReference type="SAM" id="MobiDB-lite"/>
    </source>
</evidence>
<dbReference type="PANTHER" id="PTHR43072">
    <property type="entry name" value="N-ACETYLTRANSFERASE"/>
    <property type="match status" value="1"/>
</dbReference>
<name>A0ABX1BQ24_9ACTN</name>
<sequence length="245" mass="26301">MGTTTGNRTEFPCRPADQPILQYPGPPHALGASVNRHTEIQVRAGGEADLPALTELYNHYVRETPITFDTAPFVPEERRPWLLSHPEDGPHPLLVAIGREPGGVCGPGGPGGPRSPGSPEGRLLGYATGSPFRPKPAYATSVEVTVYCAPEAMGLGVGTRLYTALFRVLERHDLRRAYAGIVVPNAASVALHERFGFRRIGVFHEAGRKFGRYWDVAWYEKRLGAGTAPVGPPPAPGEAPPGEGQ</sequence>
<proteinExistence type="predicted"/>
<evidence type="ECO:0000313" key="6">
    <source>
        <dbReference type="Proteomes" id="UP000695264"/>
    </source>
</evidence>
<comment type="caution">
    <text evidence="5">The sequence shown here is derived from an EMBL/GenBank/DDBJ whole genome shotgun (WGS) entry which is preliminary data.</text>
</comment>
<dbReference type="InterPro" id="IPR000182">
    <property type="entry name" value="GNAT_dom"/>
</dbReference>
<dbReference type="PANTHER" id="PTHR43072:SF23">
    <property type="entry name" value="UPF0039 PROTEIN C11D3.02C"/>
    <property type="match status" value="1"/>
</dbReference>
<dbReference type="PROSITE" id="PS51186">
    <property type="entry name" value="GNAT"/>
    <property type="match status" value="1"/>
</dbReference>
<dbReference type="SUPFAM" id="SSF55729">
    <property type="entry name" value="Acyl-CoA N-acyltransferases (Nat)"/>
    <property type="match status" value="1"/>
</dbReference>
<dbReference type="Pfam" id="PF13420">
    <property type="entry name" value="Acetyltransf_4"/>
    <property type="match status" value="1"/>
</dbReference>
<evidence type="ECO:0000259" key="4">
    <source>
        <dbReference type="PROSITE" id="PS51186"/>
    </source>
</evidence>
<feature type="region of interest" description="Disordered" evidence="3">
    <location>
        <begin position="103"/>
        <end position="124"/>
    </location>
</feature>
<dbReference type="Proteomes" id="UP000695264">
    <property type="component" value="Unassembled WGS sequence"/>
</dbReference>
<keyword evidence="2" id="KW-0012">Acyltransferase</keyword>
<feature type="compositionally biased region" description="Pro residues" evidence="3">
    <location>
        <begin position="230"/>
        <end position="239"/>
    </location>
</feature>
<dbReference type="EMBL" id="JAATEN010000003">
    <property type="protein sequence ID" value="NJP99825.1"/>
    <property type="molecule type" value="Genomic_DNA"/>
</dbReference>
<dbReference type="Gene3D" id="3.40.630.30">
    <property type="match status" value="1"/>
</dbReference>
<protein>
    <submittedName>
        <fullName evidence="5">N-acetyltransferase</fullName>
    </submittedName>
</protein>
<keyword evidence="6" id="KW-1185">Reference proteome</keyword>
<feature type="region of interest" description="Disordered" evidence="3">
    <location>
        <begin position="226"/>
        <end position="245"/>
    </location>
</feature>
<accession>A0ABX1BQ24</accession>
<gene>
    <name evidence="5" type="ORF">HCK00_04530</name>
</gene>
<dbReference type="InterPro" id="IPR016181">
    <property type="entry name" value="Acyl_CoA_acyltransferase"/>
</dbReference>
<feature type="compositionally biased region" description="Gly residues" evidence="3">
    <location>
        <begin position="103"/>
        <end position="114"/>
    </location>
</feature>
<feature type="domain" description="N-acetyltransferase" evidence="4">
    <location>
        <begin position="40"/>
        <end position="224"/>
    </location>
</feature>
<organism evidence="5 6">
    <name type="scientific">Streptomyces zingiberis</name>
    <dbReference type="NCBI Taxonomy" id="2053010"/>
    <lineage>
        <taxon>Bacteria</taxon>
        <taxon>Bacillati</taxon>
        <taxon>Actinomycetota</taxon>
        <taxon>Actinomycetes</taxon>
        <taxon>Kitasatosporales</taxon>
        <taxon>Streptomycetaceae</taxon>
        <taxon>Streptomyces</taxon>
    </lineage>
</organism>
<reference evidence="5 6" key="1">
    <citation type="submission" date="2020-03" db="EMBL/GenBank/DDBJ databases">
        <title>WGS of actinomycetes isolated from Thailand.</title>
        <authorList>
            <person name="Thawai C."/>
        </authorList>
    </citation>
    <scope>NUCLEOTIDE SEQUENCE [LARGE SCALE GENOMIC DNA]</scope>
    <source>
        <strain evidence="5 6">PLAI 1-29</strain>
    </source>
</reference>
<evidence type="ECO:0000313" key="5">
    <source>
        <dbReference type="EMBL" id="NJP99825.1"/>
    </source>
</evidence>
<evidence type="ECO:0000256" key="1">
    <source>
        <dbReference type="ARBA" id="ARBA00022679"/>
    </source>
</evidence>